<dbReference type="Pfam" id="PF17771">
    <property type="entry name" value="ADAMTS_CR_2"/>
    <property type="match status" value="1"/>
</dbReference>
<feature type="binding site" evidence="8">
    <location>
        <position position="115"/>
    </location>
    <ligand>
        <name>Zn(2+)</name>
        <dbReference type="ChEBI" id="CHEBI:29105"/>
        <note>catalytic</note>
    </ligand>
</feature>
<dbReference type="InterPro" id="IPR024079">
    <property type="entry name" value="MetalloPept_cat_dom_sf"/>
</dbReference>
<evidence type="ECO:0000313" key="11">
    <source>
        <dbReference type="EnsemblMetazoa" id="G10570.1:cds"/>
    </source>
</evidence>
<reference evidence="11" key="1">
    <citation type="submission" date="2022-08" db="UniProtKB">
        <authorList>
            <consortium name="EnsemblMetazoa"/>
        </authorList>
    </citation>
    <scope>IDENTIFICATION</scope>
    <source>
        <strain evidence="11">05x7-T-G4-1.051#20</strain>
    </source>
</reference>
<keyword evidence="4 8" id="KW-0862">Zinc</keyword>
<dbReference type="InterPro" id="IPR001590">
    <property type="entry name" value="Peptidase_M12B"/>
</dbReference>
<keyword evidence="3" id="KW-0378">Hydrolase</keyword>
<evidence type="ECO:0000256" key="9">
    <source>
        <dbReference type="SAM" id="Coils"/>
    </source>
</evidence>
<keyword evidence="1" id="KW-0645">Protease</keyword>
<keyword evidence="5" id="KW-0482">Metalloprotease</keyword>
<dbReference type="GO" id="GO:0046872">
    <property type="term" value="F:metal ion binding"/>
    <property type="evidence" value="ECO:0007669"/>
    <property type="project" value="UniProtKB-KW"/>
</dbReference>
<dbReference type="PANTHER" id="PTHR24024">
    <property type="entry name" value="PULMONARY SURFACTANT-ASSOCIATED PROTEIN A"/>
    <property type="match status" value="1"/>
</dbReference>
<keyword evidence="9" id="KW-0175">Coiled coil</keyword>
<accession>A0A8W8HQ92</accession>
<feature type="binding site" evidence="8">
    <location>
        <position position="125"/>
    </location>
    <ligand>
        <name>Zn(2+)</name>
        <dbReference type="ChEBI" id="CHEBI:29105"/>
        <note>catalytic</note>
    </ligand>
</feature>
<dbReference type="EnsemblMetazoa" id="G10570.1">
    <property type="protein sequence ID" value="G10570.1:cds"/>
    <property type="gene ID" value="G10570"/>
</dbReference>
<dbReference type="GO" id="GO:0004222">
    <property type="term" value="F:metalloendopeptidase activity"/>
    <property type="evidence" value="ECO:0007669"/>
    <property type="project" value="InterPro"/>
</dbReference>
<dbReference type="Pfam" id="PF13574">
    <property type="entry name" value="Reprolysin_2"/>
    <property type="match status" value="1"/>
</dbReference>
<keyword evidence="6" id="KW-1015">Disulfide bond</keyword>
<evidence type="ECO:0000256" key="2">
    <source>
        <dbReference type="ARBA" id="ARBA00022723"/>
    </source>
</evidence>
<protein>
    <recommendedName>
        <fullName evidence="10">Peptidase M12B domain-containing protein</fullName>
    </recommendedName>
</protein>
<dbReference type="SMART" id="SM00608">
    <property type="entry name" value="ACR"/>
    <property type="match status" value="1"/>
</dbReference>
<dbReference type="InterPro" id="IPR041645">
    <property type="entry name" value="ADAMTS_CR_2"/>
</dbReference>
<keyword evidence="7" id="KW-0325">Glycoprotein</keyword>
<dbReference type="PROSITE" id="PS50215">
    <property type="entry name" value="ADAM_MEPRO"/>
    <property type="match status" value="1"/>
</dbReference>
<name>A0A8W8HQ92_MAGGI</name>
<dbReference type="PANTHER" id="PTHR24024:SF18">
    <property type="entry name" value="SHORT-CHAIN COLLAGEN C4-LIKE"/>
    <property type="match status" value="1"/>
</dbReference>
<comment type="caution">
    <text evidence="8">Lacks conserved residue(s) required for the propagation of feature annotation.</text>
</comment>
<evidence type="ECO:0000256" key="8">
    <source>
        <dbReference type="PROSITE-ProRule" id="PRU00276"/>
    </source>
</evidence>
<evidence type="ECO:0000256" key="4">
    <source>
        <dbReference type="ARBA" id="ARBA00022833"/>
    </source>
</evidence>
<dbReference type="Gene3D" id="3.40.390.10">
    <property type="entry name" value="Collagenase (Catalytic Domain)"/>
    <property type="match status" value="1"/>
</dbReference>
<evidence type="ECO:0000256" key="3">
    <source>
        <dbReference type="ARBA" id="ARBA00022801"/>
    </source>
</evidence>
<feature type="binding site" evidence="8">
    <location>
        <position position="119"/>
    </location>
    <ligand>
        <name>Zn(2+)</name>
        <dbReference type="ChEBI" id="CHEBI:29105"/>
        <note>catalytic</note>
    </ligand>
</feature>
<proteinExistence type="predicted"/>
<organism evidence="11 12">
    <name type="scientific">Magallana gigas</name>
    <name type="common">Pacific oyster</name>
    <name type="synonym">Crassostrea gigas</name>
    <dbReference type="NCBI Taxonomy" id="29159"/>
    <lineage>
        <taxon>Eukaryota</taxon>
        <taxon>Metazoa</taxon>
        <taxon>Spiralia</taxon>
        <taxon>Lophotrochozoa</taxon>
        <taxon>Mollusca</taxon>
        <taxon>Bivalvia</taxon>
        <taxon>Autobranchia</taxon>
        <taxon>Pteriomorphia</taxon>
        <taxon>Ostreida</taxon>
        <taxon>Ostreoidea</taxon>
        <taxon>Ostreidae</taxon>
        <taxon>Magallana</taxon>
    </lineage>
</organism>
<dbReference type="Proteomes" id="UP000005408">
    <property type="component" value="Unassembled WGS sequence"/>
</dbReference>
<dbReference type="SUPFAM" id="SSF55486">
    <property type="entry name" value="Metalloproteases ('zincins'), catalytic domain"/>
    <property type="match status" value="1"/>
</dbReference>
<evidence type="ECO:0000256" key="6">
    <source>
        <dbReference type="ARBA" id="ARBA00023157"/>
    </source>
</evidence>
<keyword evidence="2 8" id="KW-0479">Metal-binding</keyword>
<keyword evidence="12" id="KW-1185">Reference proteome</keyword>
<evidence type="ECO:0000256" key="5">
    <source>
        <dbReference type="ARBA" id="ARBA00023049"/>
    </source>
</evidence>
<evidence type="ECO:0000259" key="10">
    <source>
        <dbReference type="PROSITE" id="PS50215"/>
    </source>
</evidence>
<dbReference type="InterPro" id="IPR006586">
    <property type="entry name" value="ADAM_Cys-rich"/>
</dbReference>
<dbReference type="InterPro" id="IPR051077">
    <property type="entry name" value="Ca-dependent_lectin"/>
</dbReference>
<feature type="active site" evidence="8">
    <location>
        <position position="116"/>
    </location>
</feature>
<sequence>MRRHGLDIAIKLAAIVIEERDPDSPWVRGHVRRPAYTSEAMVDVESALRDFTTWLQSSGLPEYDHAVGFTGYTLVKNSRKIDGLAYMSKVCDRQGRSSSIVGENGDFMSIGVVAHEIAHSLGASHDGSGGGNCSADDNYIMAPRHQMNPKKVKNLLQFSSCTSSQILQHFRSEAPQCLYDDNHDFRYSYDLDLRPPGEVITRDTQCKLVFGDNSTLCHYITSSSDTDVFCSNVWCHNPTHPSMCQTKARLVTLPGTNCGENKICRKGNCVLKEIQIESCSGGTEDEVYCRTLLDRQGEQACQFAAVRRPARGEKRLLLNDPGLIEQRLTHLEHEIQTMKSENQQLKDRINQYETARSADKGAIYIRWGRKHCPNNVSTEIYSGFAAGGWYNDKGSPTNYLCLPPDPISSGKSIGSGWNHLFGVEYESNFWGTHSHNEDAPCAVCSATSESTLLMIPGRDSCYPGWTKQYNGYLGTTALSHPGAKEYVCVDQSPDYLNAGQNGVDGALFYPVSYQCGALQCPPFTNNEIVNCVVCTK</sequence>
<evidence type="ECO:0000256" key="7">
    <source>
        <dbReference type="ARBA" id="ARBA00023180"/>
    </source>
</evidence>
<evidence type="ECO:0000313" key="12">
    <source>
        <dbReference type="Proteomes" id="UP000005408"/>
    </source>
</evidence>
<dbReference type="CDD" id="cd14686">
    <property type="entry name" value="bZIP"/>
    <property type="match status" value="1"/>
</dbReference>
<dbReference type="AlphaFoldDB" id="A0A8W8HQ92"/>
<dbReference type="GO" id="GO:0006508">
    <property type="term" value="P:proteolysis"/>
    <property type="evidence" value="ECO:0007669"/>
    <property type="project" value="UniProtKB-KW"/>
</dbReference>
<dbReference type="GO" id="GO:0005615">
    <property type="term" value="C:extracellular space"/>
    <property type="evidence" value="ECO:0007669"/>
    <property type="project" value="TreeGrafter"/>
</dbReference>
<feature type="domain" description="Peptidase M12B" evidence="10">
    <location>
        <begin position="1"/>
        <end position="182"/>
    </location>
</feature>
<dbReference type="Gene3D" id="3.40.1620.60">
    <property type="match status" value="1"/>
</dbReference>
<feature type="coiled-coil region" evidence="9">
    <location>
        <begin position="328"/>
        <end position="355"/>
    </location>
</feature>
<evidence type="ECO:0000256" key="1">
    <source>
        <dbReference type="ARBA" id="ARBA00022670"/>
    </source>
</evidence>